<gene>
    <name evidence="2" type="ORF">J8TS2_25790</name>
</gene>
<proteinExistence type="predicted"/>
<evidence type="ECO:0000313" key="2">
    <source>
        <dbReference type="EMBL" id="GIN58260.1"/>
    </source>
</evidence>
<keyword evidence="1" id="KW-0472">Membrane</keyword>
<protein>
    <submittedName>
        <fullName evidence="2">Uncharacterized protein</fullName>
    </submittedName>
</protein>
<feature type="transmembrane region" description="Helical" evidence="1">
    <location>
        <begin position="20"/>
        <end position="40"/>
    </location>
</feature>
<keyword evidence="3" id="KW-1185">Reference proteome</keyword>
<organism evidence="2 3">
    <name type="scientific">Lederbergia ruris</name>
    <dbReference type="NCBI Taxonomy" id="217495"/>
    <lineage>
        <taxon>Bacteria</taxon>
        <taxon>Bacillati</taxon>
        <taxon>Bacillota</taxon>
        <taxon>Bacilli</taxon>
        <taxon>Bacillales</taxon>
        <taxon>Bacillaceae</taxon>
        <taxon>Lederbergia</taxon>
    </lineage>
</organism>
<name>A0ABQ4KJX2_9BACI</name>
<evidence type="ECO:0000313" key="3">
    <source>
        <dbReference type="Proteomes" id="UP000679950"/>
    </source>
</evidence>
<accession>A0ABQ4KJX2</accession>
<dbReference type="Proteomes" id="UP000679950">
    <property type="component" value="Unassembled WGS sequence"/>
</dbReference>
<reference evidence="2 3" key="1">
    <citation type="submission" date="2021-03" db="EMBL/GenBank/DDBJ databases">
        <title>Antimicrobial resistance genes in bacteria isolated from Japanese honey, and their potential for conferring macrolide and lincosamide resistance in the American foulbrood pathogen Paenibacillus larvae.</title>
        <authorList>
            <person name="Okamoto M."/>
            <person name="Kumagai M."/>
            <person name="Kanamori H."/>
            <person name="Takamatsu D."/>
        </authorList>
    </citation>
    <scope>NUCLEOTIDE SEQUENCE [LARGE SCALE GENOMIC DNA]</scope>
    <source>
        <strain evidence="2 3">J8TS2</strain>
    </source>
</reference>
<evidence type="ECO:0000256" key="1">
    <source>
        <dbReference type="SAM" id="Phobius"/>
    </source>
</evidence>
<sequence length="87" mass="9146">MSKDKGKEPGLPKEILTAAWAIALGAITPMLASTMVNIAIDKLMNDFNTTLDTVQCYITGYVLALAIAVPVSSDGKKIFVGTVIAFG</sequence>
<comment type="caution">
    <text evidence="2">The sequence shown here is derived from an EMBL/GenBank/DDBJ whole genome shotgun (WGS) entry which is preliminary data.</text>
</comment>
<keyword evidence="1" id="KW-0812">Transmembrane</keyword>
<dbReference type="Gene3D" id="1.20.1720.10">
    <property type="entry name" value="Multidrug resistance protein D"/>
    <property type="match status" value="1"/>
</dbReference>
<keyword evidence="1" id="KW-1133">Transmembrane helix</keyword>
<dbReference type="EMBL" id="BORB01000021">
    <property type="protein sequence ID" value="GIN58260.1"/>
    <property type="molecule type" value="Genomic_DNA"/>
</dbReference>